<dbReference type="AlphaFoldDB" id="A0A846QV26"/>
<proteinExistence type="predicted"/>
<evidence type="ECO:0000313" key="2">
    <source>
        <dbReference type="Proteomes" id="UP000580856"/>
    </source>
</evidence>
<dbReference type="Proteomes" id="UP000580856">
    <property type="component" value="Unassembled WGS sequence"/>
</dbReference>
<keyword evidence="2" id="KW-1185">Reference proteome</keyword>
<dbReference type="EMBL" id="JAATJA010000005">
    <property type="protein sequence ID" value="NJB69405.1"/>
    <property type="molecule type" value="Genomic_DNA"/>
</dbReference>
<reference evidence="1 2" key="1">
    <citation type="submission" date="2020-03" db="EMBL/GenBank/DDBJ databases">
        <title>Genomic Encyclopedia of Type Strains, Phase IV (KMG-IV): sequencing the most valuable type-strain genomes for metagenomic binning, comparative biology and taxonomic classification.</title>
        <authorList>
            <person name="Goeker M."/>
        </authorList>
    </citation>
    <scope>NUCLEOTIDE SEQUENCE [LARGE SCALE GENOMIC DNA]</scope>
    <source>
        <strain evidence="1 2">DSM 24233</strain>
    </source>
</reference>
<protein>
    <submittedName>
        <fullName evidence="1">Uncharacterized protein</fullName>
    </submittedName>
</protein>
<evidence type="ECO:0000313" key="1">
    <source>
        <dbReference type="EMBL" id="NJB69405.1"/>
    </source>
</evidence>
<gene>
    <name evidence="1" type="ORF">GGQ74_003107</name>
</gene>
<organism evidence="1 2">
    <name type="scientific">Desulfobaculum xiamenense</name>
    <dbReference type="NCBI Taxonomy" id="995050"/>
    <lineage>
        <taxon>Bacteria</taxon>
        <taxon>Pseudomonadati</taxon>
        <taxon>Thermodesulfobacteriota</taxon>
        <taxon>Desulfovibrionia</taxon>
        <taxon>Desulfovibrionales</taxon>
        <taxon>Desulfovibrionaceae</taxon>
        <taxon>Desulfobaculum</taxon>
    </lineage>
</organism>
<name>A0A846QV26_9BACT</name>
<sequence length="79" mass="8734">MQYTEADIPVVIKHGEILGFSDGTTVRFESNGEAKDVFFGDEWTPTIQLFPANDYAFQAGGKAFKLTALFEDALKVEKA</sequence>
<accession>A0A846QV26</accession>
<dbReference type="RefSeq" id="WP_167942495.1">
    <property type="nucleotide sequence ID" value="NZ_JAATJA010000005.1"/>
</dbReference>
<comment type="caution">
    <text evidence="1">The sequence shown here is derived from an EMBL/GenBank/DDBJ whole genome shotgun (WGS) entry which is preliminary data.</text>
</comment>